<dbReference type="AlphaFoldDB" id="A0A3S2U6U3"/>
<dbReference type="Proteomes" id="UP000288178">
    <property type="component" value="Unassembled WGS sequence"/>
</dbReference>
<sequence>MGDWPALMRLRLEDFDSHPERARIALLVACAHQQGDHHEAARRFARQALAWGCSPALMARLLISGTHNTLGRIAALREDSPGIEAHFRAALTVTGDPQAPTAAHARAVREMARLGLLPQAAALVDEATQQIGAAGHGQTRPVALEAQVTMLRSEIELLQHELSLAQQRGNALGGAMSAAPGSGVDRQASTAQLGQDLWVLERSGGKRGGFFVEFGATDGVRLSNTWLLEQRHGWHGICIEPNPRSFARLQANRQCITSNLCIGPHTGDKVRFVLAEEYGGLVDDMAADMHGEKRAAYAADPANLVEFETVSLHDALTRLGAPRDIDYLSIDTEGSEYAILQAFPFHQWRIRLITVEHNFSPMRDKIRNLLEPLGYRRTEAQWDDWYELHEPA</sequence>
<gene>
    <name evidence="2" type="ORF">ENE75_20535</name>
</gene>
<name>A0A3S2U6U3_9BURK</name>
<dbReference type="PANTHER" id="PTHR34009">
    <property type="entry name" value="PROTEIN STAR"/>
    <property type="match status" value="1"/>
</dbReference>
<dbReference type="Pfam" id="PF05050">
    <property type="entry name" value="Methyltransf_21"/>
    <property type="match status" value="1"/>
</dbReference>
<dbReference type="EMBL" id="SACT01000008">
    <property type="protein sequence ID" value="RVT49459.1"/>
    <property type="molecule type" value="Genomic_DNA"/>
</dbReference>
<dbReference type="GO" id="GO:0006888">
    <property type="term" value="P:endoplasmic reticulum to Golgi vesicle-mediated transport"/>
    <property type="evidence" value="ECO:0007669"/>
    <property type="project" value="TreeGrafter"/>
</dbReference>
<dbReference type="GO" id="GO:0005737">
    <property type="term" value="C:cytoplasm"/>
    <property type="evidence" value="ECO:0007669"/>
    <property type="project" value="GOC"/>
</dbReference>
<evidence type="ECO:0000259" key="1">
    <source>
        <dbReference type="Pfam" id="PF05050"/>
    </source>
</evidence>
<organism evidence="2 3">
    <name type="scientific">Rubrivivax albus</name>
    <dbReference type="NCBI Taxonomy" id="2499835"/>
    <lineage>
        <taxon>Bacteria</taxon>
        <taxon>Pseudomonadati</taxon>
        <taxon>Pseudomonadota</taxon>
        <taxon>Betaproteobacteria</taxon>
        <taxon>Burkholderiales</taxon>
        <taxon>Sphaerotilaceae</taxon>
        <taxon>Rubrivivax</taxon>
    </lineage>
</organism>
<protein>
    <submittedName>
        <fullName evidence="2">FkbM family methyltransferase</fullName>
    </submittedName>
</protein>
<dbReference type="GO" id="GO:0016197">
    <property type="term" value="P:endosomal transport"/>
    <property type="evidence" value="ECO:0007669"/>
    <property type="project" value="TreeGrafter"/>
</dbReference>
<keyword evidence="3" id="KW-1185">Reference proteome</keyword>
<keyword evidence="2" id="KW-0489">Methyltransferase</keyword>
<dbReference type="GO" id="GO:0005886">
    <property type="term" value="C:plasma membrane"/>
    <property type="evidence" value="ECO:0007669"/>
    <property type="project" value="TreeGrafter"/>
</dbReference>
<evidence type="ECO:0000313" key="2">
    <source>
        <dbReference type="EMBL" id="RVT49459.1"/>
    </source>
</evidence>
<reference evidence="2 3" key="1">
    <citation type="submission" date="2019-01" db="EMBL/GenBank/DDBJ databases">
        <authorList>
            <person name="Chen W.-M."/>
        </authorList>
    </citation>
    <scope>NUCLEOTIDE SEQUENCE [LARGE SCALE GENOMIC DNA]</scope>
    <source>
        <strain evidence="2 3">ICH-3</strain>
    </source>
</reference>
<dbReference type="GO" id="GO:0032259">
    <property type="term" value="P:methylation"/>
    <property type="evidence" value="ECO:0007669"/>
    <property type="project" value="UniProtKB-KW"/>
</dbReference>
<feature type="domain" description="Methyltransferase FkbM" evidence="1">
    <location>
        <begin position="214"/>
        <end position="376"/>
    </location>
</feature>
<proteinExistence type="predicted"/>
<accession>A0A3S2U6U3</accession>
<dbReference type="InterPro" id="IPR029063">
    <property type="entry name" value="SAM-dependent_MTases_sf"/>
</dbReference>
<keyword evidence="2" id="KW-0808">Transferase</keyword>
<dbReference type="PANTHER" id="PTHR34009:SF2">
    <property type="entry name" value="PROTEIN STAR"/>
    <property type="match status" value="1"/>
</dbReference>
<dbReference type="GO" id="GO:0008168">
    <property type="term" value="F:methyltransferase activity"/>
    <property type="evidence" value="ECO:0007669"/>
    <property type="project" value="UniProtKB-KW"/>
</dbReference>
<dbReference type="SUPFAM" id="SSF53335">
    <property type="entry name" value="S-adenosyl-L-methionine-dependent methyltransferases"/>
    <property type="match status" value="1"/>
</dbReference>
<dbReference type="InterPro" id="IPR053202">
    <property type="entry name" value="EGF_Rcpt_Signaling_Reg"/>
</dbReference>
<dbReference type="InterPro" id="IPR006342">
    <property type="entry name" value="FkbM_mtfrase"/>
</dbReference>
<evidence type="ECO:0000313" key="3">
    <source>
        <dbReference type="Proteomes" id="UP000288178"/>
    </source>
</evidence>
<dbReference type="Gene3D" id="3.40.50.150">
    <property type="entry name" value="Vaccinia Virus protein VP39"/>
    <property type="match status" value="1"/>
</dbReference>
<comment type="caution">
    <text evidence="2">The sequence shown here is derived from an EMBL/GenBank/DDBJ whole genome shotgun (WGS) entry which is preliminary data.</text>
</comment>